<reference evidence="5" key="2">
    <citation type="journal article" date="2022" name="Microb. Genom.">
        <title>A chromosome-scale genome assembly of the tomato pathogen Cladosporium fulvum reveals a compartmentalized genome architecture and the presence of a dispensable chromosome.</title>
        <authorList>
            <person name="Zaccaron A.Z."/>
            <person name="Chen L.H."/>
            <person name="Samaras A."/>
            <person name="Stergiopoulos I."/>
        </authorList>
    </citation>
    <scope>NUCLEOTIDE SEQUENCE</scope>
    <source>
        <strain evidence="5">Race5_Kim</strain>
    </source>
</reference>
<evidence type="ECO:0000256" key="2">
    <source>
        <dbReference type="ARBA" id="ARBA00023235"/>
    </source>
</evidence>
<dbReference type="InterPro" id="IPR047215">
    <property type="entry name" value="Galactose_mutarotase-like"/>
</dbReference>
<protein>
    <submittedName>
        <fullName evidence="5">Aldose 1-epimerase</fullName>
    </submittedName>
</protein>
<evidence type="ECO:0000313" key="6">
    <source>
        <dbReference type="Proteomes" id="UP000756132"/>
    </source>
</evidence>
<dbReference type="GeneID" id="71984052"/>
<feature type="signal peptide" evidence="4">
    <location>
        <begin position="1"/>
        <end position="18"/>
    </location>
</feature>
<dbReference type="GO" id="GO:0006006">
    <property type="term" value="P:glucose metabolic process"/>
    <property type="evidence" value="ECO:0007669"/>
    <property type="project" value="TreeGrafter"/>
</dbReference>
<gene>
    <name evidence="5" type="ORF">CLAFUR5_04174</name>
</gene>
<dbReference type="InterPro" id="IPR008183">
    <property type="entry name" value="Aldose_1/G6P_1-epimerase"/>
</dbReference>
<evidence type="ECO:0000256" key="1">
    <source>
        <dbReference type="ARBA" id="ARBA00006206"/>
    </source>
</evidence>
<feature type="chain" id="PRO_5040423691" evidence="4">
    <location>
        <begin position="19"/>
        <end position="408"/>
    </location>
</feature>
<dbReference type="AlphaFoldDB" id="A0A9Q8LEV5"/>
<keyword evidence="2" id="KW-0413">Isomerase</keyword>
<dbReference type="CDD" id="cd09019">
    <property type="entry name" value="galactose_mutarotase_like"/>
    <property type="match status" value="1"/>
</dbReference>
<evidence type="ECO:0000256" key="3">
    <source>
        <dbReference type="ARBA" id="ARBA00023277"/>
    </source>
</evidence>
<dbReference type="Proteomes" id="UP000756132">
    <property type="component" value="Chromosome 4"/>
</dbReference>
<organism evidence="5 6">
    <name type="scientific">Passalora fulva</name>
    <name type="common">Tomato leaf mold</name>
    <name type="synonym">Cladosporium fulvum</name>
    <dbReference type="NCBI Taxonomy" id="5499"/>
    <lineage>
        <taxon>Eukaryota</taxon>
        <taxon>Fungi</taxon>
        <taxon>Dikarya</taxon>
        <taxon>Ascomycota</taxon>
        <taxon>Pezizomycotina</taxon>
        <taxon>Dothideomycetes</taxon>
        <taxon>Dothideomycetidae</taxon>
        <taxon>Mycosphaerellales</taxon>
        <taxon>Mycosphaerellaceae</taxon>
        <taxon>Fulvia</taxon>
    </lineage>
</organism>
<dbReference type="SUPFAM" id="SSF74650">
    <property type="entry name" value="Galactose mutarotase-like"/>
    <property type="match status" value="1"/>
</dbReference>
<dbReference type="KEGG" id="ffu:CLAFUR5_04174"/>
<proteinExistence type="inferred from homology"/>
<keyword evidence="3" id="KW-0119">Carbohydrate metabolism</keyword>
<dbReference type="Pfam" id="PF01263">
    <property type="entry name" value="Aldose_epim"/>
    <property type="match status" value="1"/>
</dbReference>
<reference evidence="5" key="1">
    <citation type="submission" date="2021-12" db="EMBL/GenBank/DDBJ databases">
        <authorList>
            <person name="Zaccaron A."/>
            <person name="Stergiopoulos I."/>
        </authorList>
    </citation>
    <scope>NUCLEOTIDE SEQUENCE</scope>
    <source>
        <strain evidence="5">Race5_Kim</strain>
    </source>
</reference>
<name>A0A9Q8LEV5_PASFU</name>
<sequence length="408" mass="44192">MRTTTGSLLLAAGAVASAQSSYGSSDSSSPYPPFSGNAFEKLTISAQGINASFIPYGARLTDLYVNDKNGQAQDVAVGYDEGSQYLIDSETNHTFFGAVVGRYANRIKNGTFTIDGETSHIPTNEHGGANTLHGGDVGYDQRNWTVVSHTNNSITFSFYDDALEGFPGSVLNVGTFSVNDEQEFVSRLVSIPIDEATPIMLSHHIYWNIGAFIDDDAITILNDTLQLPYADRYIQTDGILVPNGRIGVTKGTGLDFQKPTIIGDNIEKTNGSDFCGTGCVGIDNAFINDRSPYAGQYDPNFNVLHTYSPSSGIQLDVSTNMNGLQIYTCVGQNGTIPVKASQNHIEGQTTFVEKFGCIVIETQDWIDGINNPQWGRDQYQVFTPTTEPAVNMAKFKFSVPAASKLTQQ</sequence>
<dbReference type="OMA" id="NWATYQF"/>
<dbReference type="PANTHER" id="PTHR10091:SF6">
    <property type="entry name" value="1-EPIMERASE, PUTATIVE (AFU_ORTHOLOGUE AFUA_3G13240)-RELATED"/>
    <property type="match status" value="1"/>
</dbReference>
<dbReference type="GO" id="GO:0030246">
    <property type="term" value="F:carbohydrate binding"/>
    <property type="evidence" value="ECO:0007669"/>
    <property type="project" value="InterPro"/>
</dbReference>
<dbReference type="GO" id="GO:0033499">
    <property type="term" value="P:galactose catabolic process via UDP-galactose, Leloir pathway"/>
    <property type="evidence" value="ECO:0007669"/>
    <property type="project" value="TreeGrafter"/>
</dbReference>
<dbReference type="OrthoDB" id="274691at2759"/>
<dbReference type="EMBL" id="CP090166">
    <property type="protein sequence ID" value="UJO16092.1"/>
    <property type="molecule type" value="Genomic_DNA"/>
</dbReference>
<dbReference type="GO" id="GO:0004034">
    <property type="term" value="F:aldose 1-epimerase activity"/>
    <property type="evidence" value="ECO:0007669"/>
    <property type="project" value="TreeGrafter"/>
</dbReference>
<keyword evidence="4" id="KW-0732">Signal</keyword>
<evidence type="ECO:0000256" key="4">
    <source>
        <dbReference type="SAM" id="SignalP"/>
    </source>
</evidence>
<dbReference type="PANTHER" id="PTHR10091">
    <property type="entry name" value="ALDOSE-1-EPIMERASE"/>
    <property type="match status" value="1"/>
</dbReference>
<dbReference type="InterPro" id="IPR011013">
    <property type="entry name" value="Gal_mutarotase_sf_dom"/>
</dbReference>
<dbReference type="InterPro" id="IPR014718">
    <property type="entry name" value="GH-type_carb-bd"/>
</dbReference>
<accession>A0A9Q8LEV5</accession>
<keyword evidence="6" id="KW-1185">Reference proteome</keyword>
<comment type="similarity">
    <text evidence="1">Belongs to the aldose epimerase family.</text>
</comment>
<dbReference type="Gene3D" id="2.70.98.10">
    <property type="match status" value="1"/>
</dbReference>
<evidence type="ECO:0000313" key="5">
    <source>
        <dbReference type="EMBL" id="UJO16092.1"/>
    </source>
</evidence>
<dbReference type="RefSeq" id="XP_047760458.1">
    <property type="nucleotide sequence ID" value="XM_047903322.1"/>
</dbReference>